<feature type="compositionally biased region" description="Low complexity" evidence="3">
    <location>
        <begin position="1022"/>
        <end position="1033"/>
    </location>
</feature>
<feature type="region of interest" description="Disordered" evidence="3">
    <location>
        <begin position="1018"/>
        <end position="1040"/>
    </location>
</feature>
<evidence type="ECO:0000313" key="5">
    <source>
        <dbReference type="EMBL" id="ANV81149.1"/>
    </source>
</evidence>
<evidence type="ECO:0000256" key="1">
    <source>
        <dbReference type="ARBA" id="ARBA00022574"/>
    </source>
</evidence>
<proteinExistence type="predicted"/>
<keyword evidence="2" id="KW-0677">Repeat</keyword>
<dbReference type="InterPro" id="IPR001680">
    <property type="entry name" value="WD40_rpt"/>
</dbReference>
<accession>A0A1B1TFT9</accession>
<dbReference type="InterPro" id="IPR019775">
    <property type="entry name" value="WD40_repeat_CS"/>
</dbReference>
<dbReference type="PANTHER" id="PTHR19879:SF9">
    <property type="entry name" value="TRANSCRIPTION INITIATION FACTOR TFIID SUBUNIT 5"/>
    <property type="match status" value="1"/>
</dbReference>
<evidence type="ECO:0000256" key="4">
    <source>
        <dbReference type="SAM" id="Phobius"/>
    </source>
</evidence>
<protein>
    <submittedName>
        <fullName evidence="5">WD40 repeat containing protein with thrombospondin type 3 repeats</fullName>
    </submittedName>
</protein>
<dbReference type="PANTHER" id="PTHR19879">
    <property type="entry name" value="TRANSCRIPTION INITIATION FACTOR TFIID"/>
    <property type="match status" value="1"/>
</dbReference>
<dbReference type="PROSITE" id="PS00678">
    <property type="entry name" value="WD_REPEATS_1"/>
    <property type="match status" value="1"/>
</dbReference>
<reference evidence="5" key="1">
    <citation type="submission" date="2014-11" db="EMBL/GenBank/DDBJ databases">
        <authorList>
            <person name="Zhu J."/>
            <person name="Qi W."/>
            <person name="Song R."/>
        </authorList>
    </citation>
    <scope>NUCLEOTIDE SEQUENCE</scope>
</reference>
<dbReference type="InterPro" id="IPR015943">
    <property type="entry name" value="WD40/YVTN_repeat-like_dom_sf"/>
</dbReference>
<keyword evidence="4" id="KW-1133">Transmembrane helix</keyword>
<evidence type="ECO:0000256" key="3">
    <source>
        <dbReference type="SAM" id="MobiDB-lite"/>
    </source>
</evidence>
<dbReference type="SMART" id="SM00320">
    <property type="entry name" value="WD40"/>
    <property type="match status" value="4"/>
</dbReference>
<keyword evidence="4" id="KW-0812">Transmembrane</keyword>
<dbReference type="InterPro" id="IPR036322">
    <property type="entry name" value="WD40_repeat_dom_sf"/>
</dbReference>
<dbReference type="PROSITE" id="PS50082">
    <property type="entry name" value="WD_REPEATS_2"/>
    <property type="match status" value="2"/>
</dbReference>
<dbReference type="Pfam" id="PF00400">
    <property type="entry name" value="WD40"/>
    <property type="match status" value="3"/>
</dbReference>
<dbReference type="Gene3D" id="4.10.1080.10">
    <property type="entry name" value="TSP type-3 repeat"/>
    <property type="match status" value="2"/>
</dbReference>
<evidence type="ECO:0000256" key="2">
    <source>
        <dbReference type="ARBA" id="ARBA00022737"/>
    </source>
</evidence>
<feature type="transmembrane region" description="Helical" evidence="4">
    <location>
        <begin position="1045"/>
        <end position="1065"/>
    </location>
</feature>
<dbReference type="AlphaFoldDB" id="A0A1B1TFT9"/>
<dbReference type="Gene3D" id="2.130.10.10">
    <property type="entry name" value="YVTN repeat-like/Quinoprotein amine dehydrogenase"/>
    <property type="match status" value="2"/>
</dbReference>
<organism evidence="5">
    <name type="scientific">uncultured Poseidoniia archaeon</name>
    <dbReference type="NCBI Taxonomy" id="1697135"/>
    <lineage>
        <taxon>Archaea</taxon>
        <taxon>Methanobacteriati</taxon>
        <taxon>Thermoplasmatota</taxon>
        <taxon>Candidatus Poseidoniia</taxon>
        <taxon>environmental samples</taxon>
    </lineage>
</organism>
<dbReference type="GO" id="GO:0005509">
    <property type="term" value="F:calcium ion binding"/>
    <property type="evidence" value="ECO:0007669"/>
    <property type="project" value="InterPro"/>
</dbReference>
<dbReference type="SUPFAM" id="SSF50978">
    <property type="entry name" value="WD40 repeat-like"/>
    <property type="match status" value="1"/>
</dbReference>
<sequence length="1152" mass="124386">MLVRAFMTYRWSSIFIAGLFLLMMALPLVSADSDGDGIADSSDDCQWSYGTSSVDKVGCPDRDNDGTSDFNDGWAANNPNFENEFTISSNQDYNDVDFSSDGINIVTGDEDGWVRIWNASSFVNLKSVQAINNGEVTSVAYSPDGNYVAAGLEDDSINIYYASNITSIHGSISVDVGSGDLVNDVEFSPDSSLVAVSITRSGSGNTNGQVLLIKVSDGQQLGNGINPNGEDRFYSAAFSPDGTHIAVAANGDFYVVNISSRATAFTATSPPGQINDIDWSPDGNYISMCGGWEGNGASFDMYELTSTGLSRIWEKSTTSSCLEADFSADGRQIANGHSYYQGDGGSVKVFYTDTGVLVDFFGAPAPNGCGGNNCGQVNGLSWSSDGMKLVTTYGRNDEGIHFWIADIDEDNDGYNTTDQGDGVVDAFPTEGTQWDDSDGDGYGDNPAPAFQPDECPLTFGVSTEDRFGCPDGDGDGWSDGGDWAPNNQEQWIDSDGDGYGDNYLYDEDQNFFHLNQRGDAYPNNPSQWNDTDGDGFGDNFANSSWIQIRPNTWPGELIATATEVDAFPLDRTQWIDSDGDWYGDNPQSDVGDGCVLIFGDSKYDRFGCIDSDGDGWSDPTANWGAVDSSGYCQADGLPLDPTQWCDVDQDGYGENLTGNNPDECPNVYGTSSIDRLGCLDTDGDGYSDQGDPFPNDSTQWANRDGDSLDCGGDNQSGNNPDIFPDDPTQCRDTDGDGYGDNSAGNNGDAFKFEPTQWSDSDGDGFGDNNQSGAINGDMCPLRAGSSPNPATRGCPDTDGDGFVDPEDAFPENPLQWADQDGDGYGDEVNRPGGDDCLTEYGTSVEMNRFGCPDSDGDGWADVDDVFPNDGNQWVDTDNDGYGDNYYWTNLTIIDEQDPSREITYRDQYGDAFPEEIEQWNDTDGDGYGDNISSYFKPDFFPLDSTQWSDNDGDGFGDNFTLGAYQPDDCPDIAGTSRKTTNNGQWGCIDSDGDGASDLVDPCPWDPEVSEGRVGSVVCSITSNPNSEDSSSESSKSDSDSSNQTLIIMSAVIVFLLSIIIVAQFAKAAGKRKLMRAREAEKMVDLAFSEEEERRLAWIDHYVASGQLEEAKALGWIEPITTEAPQWKQYELQQKAEQDAAIPTMVNLDDLGL</sequence>
<feature type="region of interest" description="Disordered" evidence="3">
    <location>
        <begin position="679"/>
        <end position="745"/>
    </location>
</feature>
<dbReference type="InterPro" id="IPR028974">
    <property type="entry name" value="TSP_type-3_rpt"/>
</dbReference>
<keyword evidence="1" id="KW-0853">WD repeat</keyword>
<reference evidence="5" key="2">
    <citation type="journal article" date="2015" name="ISME J.">
        <title>A new class of marine Euryarchaeota group II from the Mediterranean deep chlorophyll maximum.</title>
        <authorList>
            <person name="Martin-Cuadrado A.B."/>
            <person name="Garcia-Heredia I."/>
            <person name="Molto A.G."/>
            <person name="Lopez-Ubeda R."/>
            <person name="Kimes N."/>
            <person name="Lopez-Garcia P."/>
            <person name="Moreira D."/>
            <person name="Rodriguez-Valera F."/>
        </authorList>
    </citation>
    <scope>NUCLEOTIDE SEQUENCE</scope>
</reference>
<name>A0A1B1TFT9_9ARCH</name>
<dbReference type="EMBL" id="KP211925">
    <property type="protein sequence ID" value="ANV81149.1"/>
    <property type="molecule type" value="Genomic_DNA"/>
</dbReference>
<keyword evidence="4" id="KW-0472">Membrane</keyword>